<protein>
    <recommendedName>
        <fullName evidence="1">Glycosyltransferase 2-like domain-containing protein</fullName>
    </recommendedName>
</protein>
<gene>
    <name evidence="2" type="ORF">S06H3_44320</name>
</gene>
<dbReference type="AlphaFoldDB" id="X1N4U1"/>
<dbReference type="EMBL" id="BARV01027551">
    <property type="protein sequence ID" value="GAI38593.1"/>
    <property type="molecule type" value="Genomic_DNA"/>
</dbReference>
<dbReference type="Pfam" id="PF00535">
    <property type="entry name" value="Glycos_transf_2"/>
    <property type="match status" value="1"/>
</dbReference>
<reference evidence="2" key="1">
    <citation type="journal article" date="2014" name="Front. Microbiol.">
        <title>High frequency of phylogenetically diverse reductive dehalogenase-homologous genes in deep subseafloor sedimentary metagenomes.</title>
        <authorList>
            <person name="Kawai M."/>
            <person name="Futagami T."/>
            <person name="Toyoda A."/>
            <person name="Takaki Y."/>
            <person name="Nishi S."/>
            <person name="Hori S."/>
            <person name="Arai W."/>
            <person name="Tsubouchi T."/>
            <person name="Morono Y."/>
            <person name="Uchiyama I."/>
            <person name="Ito T."/>
            <person name="Fujiyama A."/>
            <person name="Inagaki F."/>
            <person name="Takami H."/>
        </authorList>
    </citation>
    <scope>NUCLEOTIDE SEQUENCE</scope>
    <source>
        <strain evidence="2">Expedition CK06-06</strain>
    </source>
</reference>
<name>X1N4U1_9ZZZZ</name>
<dbReference type="CDD" id="cd04179">
    <property type="entry name" value="DPM_DPG-synthase_like"/>
    <property type="match status" value="1"/>
</dbReference>
<accession>X1N4U1</accession>
<feature type="domain" description="Glycosyltransferase 2-like" evidence="1">
    <location>
        <begin position="15"/>
        <end position="157"/>
    </location>
</feature>
<evidence type="ECO:0000313" key="2">
    <source>
        <dbReference type="EMBL" id="GAI38593.1"/>
    </source>
</evidence>
<feature type="non-terminal residue" evidence="2">
    <location>
        <position position="201"/>
    </location>
</feature>
<proteinExistence type="predicted"/>
<dbReference type="PANTHER" id="PTHR48090">
    <property type="entry name" value="UNDECAPRENYL-PHOSPHATE 4-DEOXY-4-FORMAMIDO-L-ARABINOSE TRANSFERASE-RELATED"/>
    <property type="match status" value="1"/>
</dbReference>
<dbReference type="SUPFAM" id="SSF53448">
    <property type="entry name" value="Nucleotide-diphospho-sugar transferases"/>
    <property type="match status" value="1"/>
</dbReference>
<dbReference type="Gene3D" id="3.90.550.10">
    <property type="entry name" value="Spore Coat Polysaccharide Biosynthesis Protein SpsA, Chain A"/>
    <property type="match status" value="1"/>
</dbReference>
<evidence type="ECO:0000259" key="1">
    <source>
        <dbReference type="Pfam" id="PF00535"/>
    </source>
</evidence>
<dbReference type="InterPro" id="IPR001173">
    <property type="entry name" value="Glyco_trans_2-like"/>
</dbReference>
<dbReference type="PANTHER" id="PTHR48090:SF7">
    <property type="entry name" value="RFBJ PROTEIN"/>
    <property type="match status" value="1"/>
</dbReference>
<dbReference type="InterPro" id="IPR029044">
    <property type="entry name" value="Nucleotide-diphossugar_trans"/>
</dbReference>
<organism evidence="2">
    <name type="scientific">marine sediment metagenome</name>
    <dbReference type="NCBI Taxonomy" id="412755"/>
    <lineage>
        <taxon>unclassified sequences</taxon>
        <taxon>metagenomes</taxon>
        <taxon>ecological metagenomes</taxon>
    </lineage>
</organism>
<dbReference type="InterPro" id="IPR050256">
    <property type="entry name" value="Glycosyltransferase_2"/>
</dbReference>
<sequence length="201" mass="21816">MTEPKSHNRPKVIAAIPAYNEEKYIGTIVLKARQYVDEVIVVDDGSTDQTADVARLAGASVIHHQQNRGYGASVQTLLAEAKKRNPDVLVLLDADTQHNPDEIPNLITPVLAGSDLVIGSRERQRGNIPVYRHLGQRVLSHFSHILSGKKVVDSECGFRAFSPKAIAELKLRQQGMAISAETIAAAAERGLNVTQIPVSAI</sequence>
<comment type="caution">
    <text evidence="2">The sequence shown here is derived from an EMBL/GenBank/DDBJ whole genome shotgun (WGS) entry which is preliminary data.</text>
</comment>